<dbReference type="InterPro" id="IPR016102">
    <property type="entry name" value="Succinyl-CoA_synth-like"/>
</dbReference>
<dbReference type="PROSITE" id="PS50975">
    <property type="entry name" value="ATP_GRASP"/>
    <property type="match status" value="1"/>
</dbReference>
<keyword evidence="2 5" id="KW-0547">Nucleotide-binding</keyword>
<dbReference type="Proteomes" id="UP000183994">
    <property type="component" value="Unassembled WGS sequence"/>
</dbReference>
<keyword evidence="8" id="KW-0808">Transferase</keyword>
<dbReference type="GO" id="GO:0016740">
    <property type="term" value="F:transferase activity"/>
    <property type="evidence" value="ECO:0007669"/>
    <property type="project" value="UniProtKB-KW"/>
</dbReference>
<dbReference type="PANTHER" id="PTHR43334:SF1">
    <property type="entry name" value="3-HYDROXYPROPIONATE--COA LIGASE [ADP-FORMING]"/>
    <property type="match status" value="1"/>
</dbReference>
<dbReference type="SUPFAM" id="SSF56059">
    <property type="entry name" value="Glutathione synthetase ATP-binding domain-like"/>
    <property type="match status" value="1"/>
</dbReference>
<dbReference type="InterPro" id="IPR032875">
    <property type="entry name" value="Succ_CoA_lig_flav_dom"/>
</dbReference>
<dbReference type="InterPro" id="IPR013815">
    <property type="entry name" value="ATP_grasp_subdomain_1"/>
</dbReference>
<gene>
    <name evidence="8" type="ORF">SAMN02745216_01218</name>
</gene>
<sequence length="726" mass="78424">MPATIKNIMEPKSIAVIGATDRIGSVGRAVVTNIIEGGFTGVLYPVNPRARSVVANRAYPTIKDIPDDVDMAVVIVPAPMVVDVVEQAADKGASGVVVITAGFKEVGGEGVKLENELKAVVKERGIRLIGPNCLGIINTAPGMSMNASFAQAMPKPGNIGFISQSGAMCTAVLDLAQGRNIGFSKFISFGNKADVSEIDLLEYLGQDPDTDVILMYLEDITDGRKFMDVARKITWMYKKPMLAIKSGRSEEGAKAVSSHTGSLAGSDASYDAIFQQSGIQRVEDVNEMFHYATAFSQMPLPRGNRIAIVTNAGGPGIMTTDAAVRHGLKLAEFGERTRRILGKNLPPTANINNPVDVIGDADYQRYEAALRAVVDDGDVDGAIVVLTPQKMTDVLETAQMVPRVLEGVVKPVLCAFMGIVDVSVGVRYLEENNIPNYSFPEEAVRALNSMVHFAKDVEPNENIRREYVNYKVDSKAVDAIIKEKLKDVERVTLPQSEANEILKIYGFPVLRNRVATSPDEIKPIMDELGAPVVMKIISRDIVHKFDAGGVILNIESLEEAQAAYDQILVNAKVYKEDAVIDGVLVEQMAEKGVEIIIGSHNDPSFGPMCMFGLGGTFVEAIGDVSFRLAPMWESSAVEMIDSTKASIILSGLRGKPPSDIDAIKDCLLRLSQLVTDHPEIVEMDINPLIVYPKGCKVADSRITLAKREDADDEEDESGEDPGVAVS</sequence>
<feature type="compositionally biased region" description="Acidic residues" evidence="6">
    <location>
        <begin position="710"/>
        <end position="719"/>
    </location>
</feature>
<evidence type="ECO:0000259" key="7">
    <source>
        <dbReference type="PROSITE" id="PS50975"/>
    </source>
</evidence>
<dbReference type="Gene3D" id="3.40.50.261">
    <property type="entry name" value="Succinyl-CoA synthetase domains"/>
    <property type="match status" value="2"/>
</dbReference>
<keyword evidence="1" id="KW-0436">Ligase</keyword>
<dbReference type="SMART" id="SM00881">
    <property type="entry name" value="CoA_binding"/>
    <property type="match status" value="1"/>
</dbReference>
<dbReference type="EMBL" id="FQZU01000005">
    <property type="protein sequence ID" value="SHJ21269.1"/>
    <property type="molecule type" value="Genomic_DNA"/>
</dbReference>
<protein>
    <submittedName>
        <fullName evidence="8">Acetyltransferase</fullName>
    </submittedName>
</protein>
<evidence type="ECO:0000256" key="6">
    <source>
        <dbReference type="SAM" id="MobiDB-lite"/>
    </source>
</evidence>
<evidence type="ECO:0000256" key="1">
    <source>
        <dbReference type="ARBA" id="ARBA00022598"/>
    </source>
</evidence>
<dbReference type="Gene3D" id="3.30.1490.20">
    <property type="entry name" value="ATP-grasp fold, A domain"/>
    <property type="match status" value="1"/>
</dbReference>
<keyword evidence="9" id="KW-1185">Reference proteome</keyword>
<comment type="similarity">
    <text evidence="4">In the N-terminal section; belongs to the acetate CoA ligase alpha subunit family.</text>
</comment>
<feature type="domain" description="ATP-grasp" evidence="7">
    <location>
        <begin position="499"/>
        <end position="535"/>
    </location>
</feature>
<dbReference type="FunFam" id="3.30.1490.20:FF:000020">
    <property type="entry name" value="Protein lysine acetyltransferase"/>
    <property type="match status" value="1"/>
</dbReference>
<dbReference type="SUPFAM" id="SSF52210">
    <property type="entry name" value="Succinyl-CoA synthetase domains"/>
    <property type="match status" value="2"/>
</dbReference>
<dbReference type="Gene3D" id="3.30.470.20">
    <property type="entry name" value="ATP-grasp fold, B domain"/>
    <property type="match status" value="1"/>
</dbReference>
<dbReference type="NCBIfam" id="TIGR02717">
    <property type="entry name" value="AcCoA-syn-alpha"/>
    <property type="match status" value="1"/>
</dbReference>
<dbReference type="InterPro" id="IPR051538">
    <property type="entry name" value="Acyl-CoA_Synth/Transferase"/>
</dbReference>
<dbReference type="Gene3D" id="3.40.50.720">
    <property type="entry name" value="NAD(P)-binding Rossmann-like Domain"/>
    <property type="match status" value="1"/>
</dbReference>
<dbReference type="InterPro" id="IPR011761">
    <property type="entry name" value="ATP-grasp"/>
</dbReference>
<evidence type="ECO:0000313" key="8">
    <source>
        <dbReference type="EMBL" id="SHJ21269.1"/>
    </source>
</evidence>
<dbReference type="Pfam" id="PF13607">
    <property type="entry name" value="Succ_CoA_lig"/>
    <property type="match status" value="1"/>
</dbReference>
<dbReference type="InterPro" id="IPR014089">
    <property type="entry name" value="AcCoA-synth-alpha"/>
</dbReference>
<dbReference type="GO" id="GO:0046872">
    <property type="term" value="F:metal ion binding"/>
    <property type="evidence" value="ECO:0007669"/>
    <property type="project" value="InterPro"/>
</dbReference>
<dbReference type="PANTHER" id="PTHR43334">
    <property type="entry name" value="ACETATE--COA LIGASE [ADP-FORMING]"/>
    <property type="match status" value="1"/>
</dbReference>
<keyword evidence="3 5" id="KW-0067">ATP-binding</keyword>
<evidence type="ECO:0000256" key="3">
    <source>
        <dbReference type="ARBA" id="ARBA00022840"/>
    </source>
</evidence>
<dbReference type="AlphaFoldDB" id="A0A1M6HGN7"/>
<dbReference type="OrthoDB" id="9791027at2"/>
<accession>A0A1M6HGN7</accession>
<dbReference type="STRING" id="1121393.SAMN02745216_01218"/>
<dbReference type="GO" id="GO:0005524">
    <property type="term" value="F:ATP binding"/>
    <property type="evidence" value="ECO:0007669"/>
    <property type="project" value="UniProtKB-UniRule"/>
</dbReference>
<evidence type="ECO:0000256" key="4">
    <source>
        <dbReference type="ARBA" id="ARBA00060888"/>
    </source>
</evidence>
<dbReference type="Pfam" id="PF13549">
    <property type="entry name" value="ATP-grasp_5"/>
    <property type="match status" value="1"/>
</dbReference>
<name>A0A1M6HGN7_9BACT</name>
<reference evidence="9" key="1">
    <citation type="submission" date="2016-11" db="EMBL/GenBank/DDBJ databases">
        <authorList>
            <person name="Varghese N."/>
            <person name="Submissions S."/>
        </authorList>
    </citation>
    <scope>NUCLEOTIDE SEQUENCE [LARGE SCALE GENOMIC DNA]</scope>
    <source>
        <strain evidence="9">DSM 16219</strain>
    </source>
</reference>
<dbReference type="SUPFAM" id="SSF51735">
    <property type="entry name" value="NAD(P)-binding Rossmann-fold domains"/>
    <property type="match status" value="1"/>
</dbReference>
<dbReference type="GO" id="GO:0043758">
    <property type="term" value="F:acetate-CoA ligase (ADP-forming) activity"/>
    <property type="evidence" value="ECO:0007669"/>
    <property type="project" value="InterPro"/>
</dbReference>
<dbReference type="InterPro" id="IPR043938">
    <property type="entry name" value="Ligase_CoA_dom"/>
</dbReference>
<evidence type="ECO:0000256" key="5">
    <source>
        <dbReference type="PROSITE-ProRule" id="PRU00409"/>
    </source>
</evidence>
<feature type="region of interest" description="Disordered" evidence="6">
    <location>
        <begin position="705"/>
        <end position="726"/>
    </location>
</feature>
<dbReference type="InterPro" id="IPR003781">
    <property type="entry name" value="CoA-bd"/>
</dbReference>
<dbReference type="Pfam" id="PF19045">
    <property type="entry name" value="Ligase_CoA_2"/>
    <property type="match status" value="1"/>
</dbReference>
<dbReference type="RefSeq" id="WP_073473997.1">
    <property type="nucleotide sequence ID" value="NZ_FQZU01000005.1"/>
</dbReference>
<dbReference type="InterPro" id="IPR036291">
    <property type="entry name" value="NAD(P)-bd_dom_sf"/>
</dbReference>
<proteinExistence type="inferred from homology"/>
<evidence type="ECO:0000256" key="2">
    <source>
        <dbReference type="ARBA" id="ARBA00022741"/>
    </source>
</evidence>
<dbReference type="Pfam" id="PF13380">
    <property type="entry name" value="CoA_binding_2"/>
    <property type="match status" value="1"/>
</dbReference>
<evidence type="ECO:0000313" key="9">
    <source>
        <dbReference type="Proteomes" id="UP000183994"/>
    </source>
</evidence>
<organism evidence="8 9">
    <name type="scientific">Desulfatibacillum alkenivorans DSM 16219</name>
    <dbReference type="NCBI Taxonomy" id="1121393"/>
    <lineage>
        <taxon>Bacteria</taxon>
        <taxon>Pseudomonadati</taxon>
        <taxon>Thermodesulfobacteriota</taxon>
        <taxon>Desulfobacteria</taxon>
        <taxon>Desulfobacterales</taxon>
        <taxon>Desulfatibacillaceae</taxon>
        <taxon>Desulfatibacillum</taxon>
    </lineage>
</organism>